<keyword evidence="1" id="KW-0732">Signal</keyword>
<proteinExistence type="predicted"/>
<dbReference type="EMBL" id="JAINVZ010000010">
    <property type="protein sequence ID" value="MBY8886371.1"/>
    <property type="molecule type" value="Genomic_DNA"/>
</dbReference>
<keyword evidence="3" id="KW-1185">Reference proteome</keyword>
<organism evidence="2 3">
    <name type="scientific">Streptantibioticus parmotrematis</name>
    <dbReference type="NCBI Taxonomy" id="2873249"/>
    <lineage>
        <taxon>Bacteria</taxon>
        <taxon>Bacillati</taxon>
        <taxon>Actinomycetota</taxon>
        <taxon>Actinomycetes</taxon>
        <taxon>Kitasatosporales</taxon>
        <taxon>Streptomycetaceae</taxon>
        <taxon>Streptantibioticus</taxon>
    </lineage>
</organism>
<evidence type="ECO:0000313" key="3">
    <source>
        <dbReference type="Proteomes" id="UP001198565"/>
    </source>
</evidence>
<gene>
    <name evidence="2" type="ORF">K7472_16065</name>
</gene>
<evidence type="ECO:0000256" key="1">
    <source>
        <dbReference type="SAM" id="SignalP"/>
    </source>
</evidence>
<evidence type="ECO:0000313" key="2">
    <source>
        <dbReference type="EMBL" id="MBY8886371.1"/>
    </source>
</evidence>
<feature type="signal peptide" evidence="1">
    <location>
        <begin position="1"/>
        <end position="27"/>
    </location>
</feature>
<protein>
    <recommendedName>
        <fullName evidence="4">DUF4232 domain-containing protein</fullName>
    </recommendedName>
</protein>
<reference evidence="2 3" key="1">
    <citation type="submission" date="2021-08" db="EMBL/GenBank/DDBJ databases">
        <title>Streptomyces sp. PTM05 isolated from lichen.</title>
        <authorList>
            <person name="Somphong A."/>
            <person name="Phongsopitanun W."/>
            <person name="Tanasupawat S."/>
        </authorList>
    </citation>
    <scope>NUCLEOTIDE SEQUENCE [LARGE SCALE GENOMIC DNA]</scope>
    <source>
        <strain evidence="2 3">Ptm05</strain>
    </source>
</reference>
<dbReference type="RefSeq" id="WP_222978536.1">
    <property type="nucleotide sequence ID" value="NZ_JAINVZ010000010.1"/>
</dbReference>
<accession>A0ABS7QT50</accession>
<evidence type="ECO:0008006" key="4">
    <source>
        <dbReference type="Google" id="ProtNLM"/>
    </source>
</evidence>
<comment type="caution">
    <text evidence="2">The sequence shown here is derived from an EMBL/GenBank/DDBJ whole genome shotgun (WGS) entry which is preliminary data.</text>
</comment>
<dbReference type="Proteomes" id="UP001198565">
    <property type="component" value="Unassembled WGS sequence"/>
</dbReference>
<feature type="chain" id="PRO_5046977508" description="DUF4232 domain-containing protein" evidence="1">
    <location>
        <begin position="28"/>
        <end position="158"/>
    </location>
</feature>
<sequence>MRCTRSSATIVTAAALALAMGSSAARADDAGVAKSLTTKAAGEVCTATVQSPHRSSGAKDGRILFKTRVTCEGDIPAVTVNIRGSLEEGPLVGPKRIMTTSDQSQVIKTGGTATFYTPLANGKQVKAAGTYTGFITGEITAPAPGNIGTAQSKTVVIK</sequence>
<name>A0ABS7QT50_9ACTN</name>